<dbReference type="AlphaFoldDB" id="A0A1C3N4T9"/>
<keyword evidence="4" id="KW-1185">Reference proteome</keyword>
<name>A0A1C3N4T9_9ACTN</name>
<feature type="region of interest" description="Disordered" evidence="1">
    <location>
        <begin position="70"/>
        <end position="93"/>
    </location>
</feature>
<feature type="transmembrane region" description="Helical" evidence="2">
    <location>
        <begin position="44"/>
        <end position="66"/>
    </location>
</feature>
<evidence type="ECO:0000313" key="3">
    <source>
        <dbReference type="EMBL" id="SBV27588.1"/>
    </source>
</evidence>
<sequence length="93" mass="9789">MKTPKQRATALNVRGNIALATAGAVGAFLTAARAARGPWLPMHTWLVAVIATAAATALACYLLAWLKGSPRGDSPQVTHPPVTPSRNAYEVRK</sequence>
<dbReference type="RefSeq" id="WP_091591499.1">
    <property type="nucleotide sequence ID" value="NZ_JBHRWG010000004.1"/>
</dbReference>
<dbReference type="Proteomes" id="UP000199393">
    <property type="component" value="Chromosome I"/>
</dbReference>
<reference evidence="4" key="1">
    <citation type="submission" date="2016-06" db="EMBL/GenBank/DDBJ databases">
        <authorList>
            <person name="Varghese N."/>
        </authorList>
    </citation>
    <scope>NUCLEOTIDE SEQUENCE [LARGE SCALE GENOMIC DNA]</scope>
    <source>
        <strain evidence="4">DSM 45344</strain>
    </source>
</reference>
<organism evidence="3 4">
    <name type="scientific">Micromonospora krabiensis</name>
    <dbReference type="NCBI Taxonomy" id="307121"/>
    <lineage>
        <taxon>Bacteria</taxon>
        <taxon>Bacillati</taxon>
        <taxon>Actinomycetota</taxon>
        <taxon>Actinomycetes</taxon>
        <taxon>Micromonosporales</taxon>
        <taxon>Micromonosporaceae</taxon>
        <taxon>Micromonospora</taxon>
    </lineage>
</organism>
<proteinExistence type="predicted"/>
<dbReference type="EMBL" id="LT598496">
    <property type="protein sequence ID" value="SBV27588.1"/>
    <property type="molecule type" value="Genomic_DNA"/>
</dbReference>
<evidence type="ECO:0000256" key="2">
    <source>
        <dbReference type="SAM" id="Phobius"/>
    </source>
</evidence>
<dbReference type="STRING" id="307121.GA0070620_3112"/>
<gene>
    <name evidence="3" type="ORF">GA0070620_3112</name>
</gene>
<keyword evidence="2" id="KW-1133">Transmembrane helix</keyword>
<evidence type="ECO:0000256" key="1">
    <source>
        <dbReference type="SAM" id="MobiDB-lite"/>
    </source>
</evidence>
<keyword evidence="2" id="KW-0812">Transmembrane</keyword>
<accession>A0A1C3N4T9</accession>
<keyword evidence="2" id="KW-0472">Membrane</keyword>
<protein>
    <submittedName>
        <fullName evidence="3">Uncharacterized protein</fullName>
    </submittedName>
</protein>
<evidence type="ECO:0000313" key="4">
    <source>
        <dbReference type="Proteomes" id="UP000199393"/>
    </source>
</evidence>